<gene>
    <name evidence="8" type="ORF">SAMN02745206_02758</name>
</gene>
<dbReference type="SUPFAM" id="SSF52540">
    <property type="entry name" value="P-loop containing nucleoside triphosphate hydrolases"/>
    <property type="match status" value="1"/>
</dbReference>
<dbReference type="Gene3D" id="3.40.50.300">
    <property type="entry name" value="P-loop containing nucleotide triphosphate hydrolases"/>
    <property type="match status" value="1"/>
</dbReference>
<accession>A0A1M5EYB3</accession>
<comment type="subcellular location">
    <subcellularLocation>
        <location evidence="1">Cell membrane</location>
        <topology evidence="1">Peripheral membrane protein</topology>
    </subcellularLocation>
</comment>
<keyword evidence="2" id="KW-0813">Transport</keyword>
<dbReference type="PANTHER" id="PTHR42788">
    <property type="entry name" value="TAURINE IMPORT ATP-BINDING PROTEIN-RELATED"/>
    <property type="match status" value="1"/>
</dbReference>
<keyword evidence="5 8" id="KW-0067">ATP-binding</keyword>
<sequence>MNEQKGWNVLEISNLTKIFNRGSINEVTAIRSLSCFVNKGDFVTVIGSNGAGKSTLLNLVAGTYLPDEGSIRLGGHDVTFWPEHKRAAYIGRVFQNPLSGTCASMSIEENFAMASRRGLGVSLKWGVTRRDREFFKEKLRLLGLGLEHRLRDKVGLLSGGQRQSLTLLMATLRRPRLLLLDEHTAALDPRTAQQVLQLTEEIIREMELTAVMVTHNMRHALELGNRLIMMHHGRIILDVAGEKKKALSVQDLLHEFSKLRGGDEIADDKMLLI</sequence>
<dbReference type="InterPro" id="IPR003593">
    <property type="entry name" value="AAA+_ATPase"/>
</dbReference>
<keyword evidence="9" id="KW-1185">Reference proteome</keyword>
<dbReference type="GO" id="GO:0016887">
    <property type="term" value="F:ATP hydrolysis activity"/>
    <property type="evidence" value="ECO:0007669"/>
    <property type="project" value="InterPro"/>
</dbReference>
<evidence type="ECO:0000256" key="3">
    <source>
        <dbReference type="ARBA" id="ARBA00022475"/>
    </source>
</evidence>
<evidence type="ECO:0000256" key="1">
    <source>
        <dbReference type="ARBA" id="ARBA00004202"/>
    </source>
</evidence>
<proteinExistence type="predicted"/>
<dbReference type="InterPro" id="IPR050166">
    <property type="entry name" value="ABC_transporter_ATP-bind"/>
</dbReference>
<evidence type="ECO:0000256" key="2">
    <source>
        <dbReference type="ARBA" id="ARBA00022448"/>
    </source>
</evidence>
<evidence type="ECO:0000313" key="9">
    <source>
        <dbReference type="Proteomes" id="UP000184076"/>
    </source>
</evidence>
<keyword evidence="4" id="KW-0547">Nucleotide-binding</keyword>
<organism evidence="8 9">
    <name type="scientific">Desulfacinum infernum DSM 9756</name>
    <dbReference type="NCBI Taxonomy" id="1121391"/>
    <lineage>
        <taxon>Bacteria</taxon>
        <taxon>Pseudomonadati</taxon>
        <taxon>Thermodesulfobacteriota</taxon>
        <taxon>Syntrophobacteria</taxon>
        <taxon>Syntrophobacterales</taxon>
        <taxon>Syntrophobacteraceae</taxon>
        <taxon>Desulfacinum</taxon>
    </lineage>
</organism>
<protein>
    <submittedName>
        <fullName evidence="8">Putative ABC transport system ATP-binding protein</fullName>
    </submittedName>
</protein>
<dbReference type="PROSITE" id="PS50893">
    <property type="entry name" value="ABC_TRANSPORTER_2"/>
    <property type="match status" value="1"/>
</dbReference>
<reference evidence="9" key="1">
    <citation type="submission" date="2016-11" db="EMBL/GenBank/DDBJ databases">
        <authorList>
            <person name="Varghese N."/>
            <person name="Submissions S."/>
        </authorList>
    </citation>
    <scope>NUCLEOTIDE SEQUENCE [LARGE SCALE GENOMIC DNA]</scope>
    <source>
        <strain evidence="9">DSM 9756</strain>
    </source>
</reference>
<dbReference type="Proteomes" id="UP000184076">
    <property type="component" value="Unassembled WGS sequence"/>
</dbReference>
<evidence type="ECO:0000259" key="7">
    <source>
        <dbReference type="PROSITE" id="PS50893"/>
    </source>
</evidence>
<dbReference type="AlphaFoldDB" id="A0A1M5EYB3"/>
<feature type="domain" description="ABC transporter" evidence="7">
    <location>
        <begin position="10"/>
        <end position="257"/>
    </location>
</feature>
<dbReference type="PANTHER" id="PTHR42788:SF7">
    <property type="entry name" value="NITRATE ABC TRANSPORTER ATP-BINDING PROTEIN"/>
    <property type="match status" value="1"/>
</dbReference>
<dbReference type="GO" id="GO:0005524">
    <property type="term" value="F:ATP binding"/>
    <property type="evidence" value="ECO:0007669"/>
    <property type="project" value="UniProtKB-KW"/>
</dbReference>
<keyword evidence="3" id="KW-1003">Cell membrane</keyword>
<evidence type="ECO:0000256" key="5">
    <source>
        <dbReference type="ARBA" id="ARBA00022840"/>
    </source>
</evidence>
<dbReference type="STRING" id="1121391.SAMN02745206_02758"/>
<evidence type="ECO:0000256" key="6">
    <source>
        <dbReference type="ARBA" id="ARBA00023136"/>
    </source>
</evidence>
<dbReference type="SMART" id="SM00382">
    <property type="entry name" value="AAA"/>
    <property type="match status" value="1"/>
</dbReference>
<dbReference type="InterPro" id="IPR027417">
    <property type="entry name" value="P-loop_NTPase"/>
</dbReference>
<dbReference type="InterPro" id="IPR003439">
    <property type="entry name" value="ABC_transporter-like_ATP-bd"/>
</dbReference>
<dbReference type="GO" id="GO:0005886">
    <property type="term" value="C:plasma membrane"/>
    <property type="evidence" value="ECO:0007669"/>
    <property type="project" value="UniProtKB-SubCell"/>
</dbReference>
<name>A0A1M5EYB3_9BACT</name>
<evidence type="ECO:0000313" key="8">
    <source>
        <dbReference type="EMBL" id="SHF84188.1"/>
    </source>
</evidence>
<dbReference type="Pfam" id="PF00005">
    <property type="entry name" value="ABC_tran"/>
    <property type="match status" value="1"/>
</dbReference>
<dbReference type="EMBL" id="FQVB01000029">
    <property type="protein sequence ID" value="SHF84188.1"/>
    <property type="molecule type" value="Genomic_DNA"/>
</dbReference>
<keyword evidence="6" id="KW-0472">Membrane</keyword>
<evidence type="ECO:0000256" key="4">
    <source>
        <dbReference type="ARBA" id="ARBA00022741"/>
    </source>
</evidence>